<comment type="caution">
    <text evidence="1">The sequence shown here is derived from an EMBL/GenBank/DDBJ whole genome shotgun (WGS) entry which is preliminary data.</text>
</comment>
<protein>
    <submittedName>
        <fullName evidence="1">NblA/ycf18 family protein</fullName>
    </submittedName>
</protein>
<dbReference type="InterPro" id="IPR036904">
    <property type="entry name" value="NblA_sf"/>
</dbReference>
<organism evidence="1 2">
    <name type="scientific">Waterburya agarophytonicola KI4</name>
    <dbReference type="NCBI Taxonomy" id="2874699"/>
    <lineage>
        <taxon>Bacteria</taxon>
        <taxon>Bacillati</taxon>
        <taxon>Cyanobacteriota</taxon>
        <taxon>Cyanophyceae</taxon>
        <taxon>Pleurocapsales</taxon>
        <taxon>Hyellaceae</taxon>
        <taxon>Waterburya</taxon>
        <taxon>Waterburya agarophytonicola</taxon>
    </lineage>
</organism>
<dbReference type="AlphaFoldDB" id="A0A964BPG4"/>
<reference evidence="1" key="1">
    <citation type="journal article" date="2021" name="Antonie Van Leeuwenhoek">
        <title>Draft genome and description of Waterburya agarophytonicola gen. nov. sp. nov. (Pleurocapsales, Cyanobacteria): a seaweed symbiont.</title>
        <authorList>
            <person name="Bonthond G."/>
            <person name="Shalygin S."/>
            <person name="Bayer T."/>
            <person name="Weinberger F."/>
        </authorList>
    </citation>
    <scope>NUCLEOTIDE SEQUENCE</scope>
    <source>
        <strain evidence="1">KI4</strain>
    </source>
</reference>
<dbReference type="SUPFAM" id="SSF109859">
    <property type="entry name" value="NblA-like"/>
    <property type="match status" value="1"/>
</dbReference>
<evidence type="ECO:0000313" key="2">
    <source>
        <dbReference type="Proteomes" id="UP000729733"/>
    </source>
</evidence>
<dbReference type="Pfam" id="PF04485">
    <property type="entry name" value="NblA"/>
    <property type="match status" value="1"/>
</dbReference>
<dbReference type="Gene3D" id="1.10.287.670">
    <property type="entry name" value="Phycobilisome degradation protein NblA"/>
    <property type="match status" value="1"/>
</dbReference>
<keyword evidence="2" id="KW-1185">Reference proteome</keyword>
<dbReference type="Proteomes" id="UP000729733">
    <property type="component" value="Unassembled WGS sequence"/>
</dbReference>
<sequence>MNFSAQLSIEQQFKLKVLQEQVQSLDKEQAQEYLLEMFRQMMVKDNLVKHLLKDA</sequence>
<evidence type="ECO:0000313" key="1">
    <source>
        <dbReference type="EMBL" id="MCC0175756.1"/>
    </source>
</evidence>
<accession>A0A964BPG4</accession>
<gene>
    <name evidence="1" type="ORF">I4641_02020</name>
</gene>
<dbReference type="RefSeq" id="WP_229638756.1">
    <property type="nucleotide sequence ID" value="NZ_JADWDC010000003.1"/>
</dbReference>
<dbReference type="EMBL" id="JADWDC010000003">
    <property type="protein sequence ID" value="MCC0175756.1"/>
    <property type="molecule type" value="Genomic_DNA"/>
</dbReference>
<proteinExistence type="predicted"/>
<dbReference type="InterPro" id="IPR007574">
    <property type="entry name" value="NblA"/>
</dbReference>
<name>A0A964BPG4_9CYAN</name>